<feature type="domain" description="Thiolase N-terminal" evidence="9">
    <location>
        <begin position="9"/>
        <end position="265"/>
    </location>
</feature>
<keyword evidence="3 8" id="KW-0808">Transferase</keyword>
<dbReference type="PANTHER" id="PTHR18919:SF107">
    <property type="entry name" value="ACETYL-COA ACETYLTRANSFERASE, CYTOSOLIC"/>
    <property type="match status" value="1"/>
</dbReference>
<sequence>MQNHNNHGIVVLSGVRTPIGKFGGALADVPPADLATLVTREALHRSGLAPEDAGQVVFGHVIPTEPRDLYLARVATVQAGLPVSVPAMNVNRLCGSGLQAVVSAAQSIALGDCRVAVGGGAEAMSRGPYWLPQARWGARMGDGQILDAMVAALTDPFDGVHMGITAENVAERWEVSREDQDQLALTSHHRAAAATAEGRFTEQIVPVEITTRKGTLHVSADEHTRPGITEADLAKLRPAFKPGGTVTAGNASGVNDAAAAVVLADAAVAEERGLKPLARLVAYRHVGVEPAYMGIGPSPAISRLLEDTGLKVDDIDVYEVNEAFAAQALAVTRELGLPPERTNPNGSGIGLGHPVGATGAVLTVKALHELRRVGGRYAVVSMCIGGGQGIAALFEREGGV</sequence>
<evidence type="ECO:0000256" key="1">
    <source>
        <dbReference type="ARBA" id="ARBA00010982"/>
    </source>
</evidence>
<dbReference type="PIRSF" id="PIRSF000429">
    <property type="entry name" value="Ac-CoA_Ac_transf"/>
    <property type="match status" value="1"/>
</dbReference>
<evidence type="ECO:0000256" key="3">
    <source>
        <dbReference type="ARBA" id="ARBA00022679"/>
    </source>
</evidence>
<dbReference type="RefSeq" id="WP_191873996.1">
    <property type="nucleotide sequence ID" value="NZ_BMTD01000005.1"/>
</dbReference>
<evidence type="ECO:0000256" key="4">
    <source>
        <dbReference type="ARBA" id="ARBA00023315"/>
    </source>
</evidence>
<dbReference type="Gene3D" id="3.40.47.10">
    <property type="match status" value="2"/>
</dbReference>
<dbReference type="InterPro" id="IPR020610">
    <property type="entry name" value="Thiolase_AS"/>
</dbReference>
<dbReference type="Proteomes" id="UP000618795">
    <property type="component" value="Unassembled WGS sequence"/>
</dbReference>
<comment type="similarity">
    <text evidence="1 8">Belongs to the thiolase-like superfamily. Thiolase family.</text>
</comment>
<dbReference type="InterPro" id="IPR016039">
    <property type="entry name" value="Thiolase-like"/>
</dbReference>
<dbReference type="EMBL" id="BMTD01000005">
    <property type="protein sequence ID" value="GGU93252.1"/>
    <property type="molecule type" value="Genomic_DNA"/>
</dbReference>
<gene>
    <name evidence="11" type="ORF">GCM10010260_30160</name>
</gene>
<accession>A0A918IAC0</accession>
<dbReference type="SUPFAM" id="SSF53901">
    <property type="entry name" value="Thiolase-like"/>
    <property type="match status" value="2"/>
</dbReference>
<feature type="active site" description="Acyl-thioester intermediate" evidence="7">
    <location>
        <position position="94"/>
    </location>
</feature>
<comment type="caution">
    <text evidence="11">The sequence shown here is derived from an EMBL/GenBank/DDBJ whole genome shotgun (WGS) entry which is preliminary data.</text>
</comment>
<dbReference type="EC" id="2.3.1.9" evidence="2"/>
<dbReference type="FunFam" id="3.40.47.10:FF:000010">
    <property type="entry name" value="Acetyl-CoA acetyltransferase (Thiolase)"/>
    <property type="match status" value="1"/>
</dbReference>
<reference evidence="11" key="2">
    <citation type="submission" date="2020-09" db="EMBL/GenBank/DDBJ databases">
        <authorList>
            <person name="Sun Q."/>
            <person name="Ohkuma M."/>
        </authorList>
    </citation>
    <scope>NUCLEOTIDE SEQUENCE</scope>
    <source>
        <strain evidence="11">JCM 4369</strain>
    </source>
</reference>
<dbReference type="PROSITE" id="PS00098">
    <property type="entry name" value="THIOLASE_1"/>
    <property type="match status" value="1"/>
</dbReference>
<dbReference type="NCBIfam" id="NF006552">
    <property type="entry name" value="PRK09051.1"/>
    <property type="match status" value="1"/>
</dbReference>
<evidence type="ECO:0000256" key="5">
    <source>
        <dbReference type="ARBA" id="ARBA00030755"/>
    </source>
</evidence>
<keyword evidence="12" id="KW-1185">Reference proteome</keyword>
<evidence type="ECO:0000259" key="10">
    <source>
        <dbReference type="Pfam" id="PF02803"/>
    </source>
</evidence>
<evidence type="ECO:0000256" key="7">
    <source>
        <dbReference type="PIRSR" id="PIRSR000429-1"/>
    </source>
</evidence>
<organism evidence="11 12">
    <name type="scientific">Streptomyces filipinensis</name>
    <dbReference type="NCBI Taxonomy" id="66887"/>
    <lineage>
        <taxon>Bacteria</taxon>
        <taxon>Bacillati</taxon>
        <taxon>Actinomycetota</taxon>
        <taxon>Actinomycetes</taxon>
        <taxon>Kitasatosporales</taxon>
        <taxon>Streptomycetaceae</taxon>
        <taxon>Streptomyces</taxon>
    </lineage>
</organism>
<dbReference type="Pfam" id="PF00108">
    <property type="entry name" value="Thiolase_N"/>
    <property type="match status" value="1"/>
</dbReference>
<dbReference type="InterPro" id="IPR020615">
    <property type="entry name" value="Thiolase_acyl_enz_int_AS"/>
</dbReference>
<evidence type="ECO:0000259" key="9">
    <source>
        <dbReference type="Pfam" id="PF00108"/>
    </source>
</evidence>
<dbReference type="AlphaFoldDB" id="A0A918IAC0"/>
<evidence type="ECO:0000313" key="12">
    <source>
        <dbReference type="Proteomes" id="UP000618795"/>
    </source>
</evidence>
<protein>
    <recommendedName>
        <fullName evidence="6">Probable acetyl-CoA acetyltransferase</fullName>
        <ecNumber evidence="2">2.3.1.9</ecNumber>
    </recommendedName>
    <alternativeName>
        <fullName evidence="5">Acetoacetyl-CoA thiolase</fullName>
    </alternativeName>
</protein>
<feature type="active site" description="Proton acceptor" evidence="7">
    <location>
        <position position="383"/>
    </location>
</feature>
<dbReference type="GO" id="GO:0003985">
    <property type="term" value="F:acetyl-CoA C-acetyltransferase activity"/>
    <property type="evidence" value="ECO:0007669"/>
    <property type="project" value="UniProtKB-EC"/>
</dbReference>
<proteinExistence type="inferred from homology"/>
<keyword evidence="4 8" id="KW-0012">Acyltransferase</keyword>
<feature type="active site" description="Proton acceptor" evidence="7">
    <location>
        <position position="353"/>
    </location>
</feature>
<dbReference type="InterPro" id="IPR020616">
    <property type="entry name" value="Thiolase_N"/>
</dbReference>
<evidence type="ECO:0000256" key="8">
    <source>
        <dbReference type="RuleBase" id="RU003557"/>
    </source>
</evidence>
<dbReference type="Pfam" id="PF02803">
    <property type="entry name" value="Thiolase_C"/>
    <property type="match status" value="1"/>
</dbReference>
<reference evidence="11" key="1">
    <citation type="journal article" date="2014" name="Int. J. Syst. Evol. Microbiol.">
        <title>Complete genome sequence of Corynebacterium casei LMG S-19264T (=DSM 44701T), isolated from a smear-ripened cheese.</title>
        <authorList>
            <consortium name="US DOE Joint Genome Institute (JGI-PGF)"/>
            <person name="Walter F."/>
            <person name="Albersmeier A."/>
            <person name="Kalinowski J."/>
            <person name="Ruckert C."/>
        </authorList>
    </citation>
    <scope>NUCLEOTIDE SEQUENCE</scope>
    <source>
        <strain evidence="11">JCM 4369</strain>
    </source>
</reference>
<dbReference type="PROSITE" id="PS00099">
    <property type="entry name" value="THIOLASE_3"/>
    <property type="match status" value="1"/>
</dbReference>
<dbReference type="InterPro" id="IPR002155">
    <property type="entry name" value="Thiolase"/>
</dbReference>
<dbReference type="PANTHER" id="PTHR18919">
    <property type="entry name" value="ACETYL-COA C-ACYLTRANSFERASE"/>
    <property type="match status" value="1"/>
</dbReference>
<dbReference type="CDD" id="cd00751">
    <property type="entry name" value="thiolase"/>
    <property type="match status" value="1"/>
</dbReference>
<evidence type="ECO:0000313" key="11">
    <source>
        <dbReference type="EMBL" id="GGU93252.1"/>
    </source>
</evidence>
<name>A0A918IAC0_9ACTN</name>
<feature type="domain" description="Thiolase C-terminal" evidence="10">
    <location>
        <begin position="274"/>
        <end position="396"/>
    </location>
</feature>
<evidence type="ECO:0000256" key="6">
    <source>
        <dbReference type="ARBA" id="ARBA00040529"/>
    </source>
</evidence>
<evidence type="ECO:0000256" key="2">
    <source>
        <dbReference type="ARBA" id="ARBA00012705"/>
    </source>
</evidence>
<dbReference type="InterPro" id="IPR020617">
    <property type="entry name" value="Thiolase_C"/>
</dbReference>
<dbReference type="NCBIfam" id="TIGR01930">
    <property type="entry name" value="AcCoA-C-Actrans"/>
    <property type="match status" value="1"/>
</dbReference>